<reference evidence="3 4" key="1">
    <citation type="journal article" date="2022" name="Front. Microbiol.">
        <title>High genomic differentiation and limited gene flow indicate recent cryptic speciation within the genus Laspinema (cyanobacteria).</title>
        <authorList>
            <person name="Stanojkovic A."/>
            <person name="Skoupy S."/>
            <person name="Skaloud P."/>
            <person name="Dvorak P."/>
        </authorList>
    </citation>
    <scope>NUCLEOTIDE SEQUENCE [LARGE SCALE GENOMIC DNA]</scope>
    <source>
        <strain evidence="3 4">D2a</strain>
    </source>
</reference>
<sequence length="103" mass="11542">MTNLPNKKGTATVKRHPKSPQEKGISFGVKMWIFFMVMFGFLGYSTALSILFGVVGGVAAGFIYAWWHITDIPEQTPASDAQRTLAYVTEQRSKKKGKPDFKR</sequence>
<keyword evidence="4" id="KW-1185">Reference proteome</keyword>
<name>A0ABT2MQR3_9CYAN</name>
<gene>
    <name evidence="3" type="ORF">NG799_11965</name>
</gene>
<comment type="caution">
    <text evidence="3">The sequence shown here is derived from an EMBL/GenBank/DDBJ whole genome shotgun (WGS) entry which is preliminary data.</text>
</comment>
<evidence type="ECO:0000256" key="2">
    <source>
        <dbReference type="SAM" id="Phobius"/>
    </source>
</evidence>
<dbReference type="RefSeq" id="WP_368006663.1">
    <property type="nucleotide sequence ID" value="NZ_JAMXFF010000016.1"/>
</dbReference>
<evidence type="ECO:0000313" key="4">
    <source>
        <dbReference type="Proteomes" id="UP001525890"/>
    </source>
</evidence>
<protein>
    <submittedName>
        <fullName evidence="3">Uncharacterized protein</fullName>
    </submittedName>
</protein>
<evidence type="ECO:0000256" key="1">
    <source>
        <dbReference type="SAM" id="MobiDB-lite"/>
    </source>
</evidence>
<feature type="transmembrane region" description="Helical" evidence="2">
    <location>
        <begin position="24"/>
        <end position="42"/>
    </location>
</feature>
<accession>A0ABT2MQR3</accession>
<keyword evidence="2" id="KW-1133">Transmembrane helix</keyword>
<keyword evidence="2" id="KW-0812">Transmembrane</keyword>
<proteinExistence type="predicted"/>
<organism evidence="3 4">
    <name type="scientific">Laspinema palackyanum D2a</name>
    <dbReference type="NCBI Taxonomy" id="2953684"/>
    <lineage>
        <taxon>Bacteria</taxon>
        <taxon>Bacillati</taxon>
        <taxon>Cyanobacteriota</taxon>
        <taxon>Cyanophyceae</taxon>
        <taxon>Oscillatoriophycideae</taxon>
        <taxon>Oscillatoriales</taxon>
        <taxon>Laspinemataceae</taxon>
        <taxon>Laspinema</taxon>
        <taxon>Laspinema palackyanum</taxon>
    </lineage>
</organism>
<keyword evidence="2" id="KW-0472">Membrane</keyword>
<dbReference type="Proteomes" id="UP001525890">
    <property type="component" value="Unassembled WGS sequence"/>
</dbReference>
<feature type="region of interest" description="Disordered" evidence="1">
    <location>
        <begin position="1"/>
        <end position="22"/>
    </location>
</feature>
<feature type="transmembrane region" description="Helical" evidence="2">
    <location>
        <begin position="48"/>
        <end position="67"/>
    </location>
</feature>
<dbReference type="EMBL" id="JAMXFF010000016">
    <property type="protein sequence ID" value="MCT7967053.1"/>
    <property type="molecule type" value="Genomic_DNA"/>
</dbReference>
<evidence type="ECO:0000313" key="3">
    <source>
        <dbReference type="EMBL" id="MCT7967053.1"/>
    </source>
</evidence>